<reference evidence="1" key="1">
    <citation type="submission" date="2014-07" db="EMBL/GenBank/DDBJ databases">
        <title>Identification of a novel salt tolerance gene in wild soybean by whole-genome sequencing.</title>
        <authorList>
            <person name="Lam H.-M."/>
            <person name="Qi X."/>
            <person name="Li M.-W."/>
            <person name="Liu X."/>
            <person name="Xie M."/>
            <person name="Ni M."/>
            <person name="Xu X."/>
        </authorList>
    </citation>
    <scope>NUCLEOTIDE SEQUENCE [LARGE SCALE GENOMIC DNA]</scope>
    <source>
        <tissue evidence="1">Root</tissue>
    </source>
</reference>
<proteinExistence type="predicted"/>
<sequence length="127" mass="15172">CPLCGSHQEEVGHLFFHCKLTNGFWWESMRWKRMVGPLVVSPASHYAQFCDGFGAGKNQNRWHRWWIALTSSIWKHRNFLIFQGKRFEPPKVMEDALFLMWSWLKSRDKNFCTSFNYWSSNLGEFFG</sequence>
<name>A0A0B2RL16_GLYSO</name>
<protein>
    <recommendedName>
        <fullName evidence="2">Reverse transcriptase zinc-binding domain-containing protein</fullName>
    </recommendedName>
</protein>
<evidence type="ECO:0008006" key="2">
    <source>
        <dbReference type="Google" id="ProtNLM"/>
    </source>
</evidence>
<dbReference type="Proteomes" id="UP000053555">
    <property type="component" value="Unassembled WGS sequence"/>
</dbReference>
<feature type="non-terminal residue" evidence="1">
    <location>
        <position position="1"/>
    </location>
</feature>
<organism evidence="1">
    <name type="scientific">Glycine soja</name>
    <name type="common">Wild soybean</name>
    <dbReference type="NCBI Taxonomy" id="3848"/>
    <lineage>
        <taxon>Eukaryota</taxon>
        <taxon>Viridiplantae</taxon>
        <taxon>Streptophyta</taxon>
        <taxon>Embryophyta</taxon>
        <taxon>Tracheophyta</taxon>
        <taxon>Spermatophyta</taxon>
        <taxon>Magnoliopsida</taxon>
        <taxon>eudicotyledons</taxon>
        <taxon>Gunneridae</taxon>
        <taxon>Pentapetalae</taxon>
        <taxon>rosids</taxon>
        <taxon>fabids</taxon>
        <taxon>Fabales</taxon>
        <taxon>Fabaceae</taxon>
        <taxon>Papilionoideae</taxon>
        <taxon>50 kb inversion clade</taxon>
        <taxon>NPAAA clade</taxon>
        <taxon>indigoferoid/millettioid clade</taxon>
        <taxon>Phaseoleae</taxon>
        <taxon>Glycine</taxon>
        <taxon>Glycine subgen. Soja</taxon>
    </lineage>
</organism>
<dbReference type="EMBL" id="KN649412">
    <property type="protein sequence ID" value="KHN33895.1"/>
    <property type="molecule type" value="Genomic_DNA"/>
</dbReference>
<dbReference type="AlphaFoldDB" id="A0A0B2RL16"/>
<accession>A0A0B2RL16</accession>
<evidence type="ECO:0000313" key="1">
    <source>
        <dbReference type="EMBL" id="KHN33895.1"/>
    </source>
</evidence>
<gene>
    <name evidence="1" type="ORF">glysoja_031757</name>
</gene>